<feature type="transmembrane region" description="Helical" evidence="9">
    <location>
        <begin position="51"/>
        <end position="72"/>
    </location>
</feature>
<evidence type="ECO:0000256" key="8">
    <source>
        <dbReference type="ARBA" id="ARBA00038436"/>
    </source>
</evidence>
<evidence type="ECO:0000256" key="4">
    <source>
        <dbReference type="ARBA" id="ARBA00022519"/>
    </source>
</evidence>
<comment type="function">
    <text evidence="9">Part of the tripartite ATP-independent periplasmic (TRAP) transport system.</text>
</comment>
<dbReference type="Proteomes" id="UP000215134">
    <property type="component" value="Chromosome 1"/>
</dbReference>
<feature type="transmembrane region" description="Helical" evidence="9">
    <location>
        <begin position="12"/>
        <end position="39"/>
    </location>
</feature>
<comment type="similarity">
    <text evidence="8 9">Belongs to the TRAP transporter small permease family.</text>
</comment>
<keyword evidence="2 9" id="KW-0813">Transport</keyword>
<keyword evidence="6 9" id="KW-1133">Transmembrane helix</keyword>
<dbReference type="InterPro" id="IPR007387">
    <property type="entry name" value="TRAP_DctQ"/>
</dbReference>
<comment type="subcellular location">
    <subcellularLocation>
        <location evidence="1 9">Cell inner membrane</location>
        <topology evidence="1 9">Multi-pass membrane protein</topology>
    </subcellularLocation>
</comment>
<evidence type="ECO:0000313" key="11">
    <source>
        <dbReference type="EMBL" id="SNW05133.1"/>
    </source>
</evidence>
<evidence type="ECO:0000256" key="5">
    <source>
        <dbReference type="ARBA" id="ARBA00022692"/>
    </source>
</evidence>
<dbReference type="GO" id="GO:0005886">
    <property type="term" value="C:plasma membrane"/>
    <property type="evidence" value="ECO:0007669"/>
    <property type="project" value="UniProtKB-SubCell"/>
</dbReference>
<evidence type="ECO:0000259" key="10">
    <source>
        <dbReference type="Pfam" id="PF04290"/>
    </source>
</evidence>
<dbReference type="PANTHER" id="PTHR35011:SF11">
    <property type="entry name" value="TRAP TRANSPORTER SMALL PERMEASE PROTEIN"/>
    <property type="match status" value="1"/>
</dbReference>
<dbReference type="EMBL" id="LT906479">
    <property type="protein sequence ID" value="SNW05133.1"/>
    <property type="molecule type" value="Genomic_DNA"/>
</dbReference>
<accession>A0A240CD52</accession>
<evidence type="ECO:0000256" key="7">
    <source>
        <dbReference type="ARBA" id="ARBA00023136"/>
    </source>
</evidence>
<keyword evidence="12" id="KW-1185">Reference proteome</keyword>
<gene>
    <name evidence="11" type="ORF">SAMEA4384070_04210</name>
</gene>
<reference evidence="11 12" key="1">
    <citation type="submission" date="2017-06" db="EMBL/GenBank/DDBJ databases">
        <authorList>
            <consortium name="Pathogen Informatics"/>
        </authorList>
    </citation>
    <scope>NUCLEOTIDE SEQUENCE [LARGE SCALE GENOMIC DNA]</scope>
    <source>
        <strain evidence="11 12">NCTC12148</strain>
    </source>
</reference>
<keyword evidence="5 9" id="KW-0812">Transmembrane</keyword>
<dbReference type="AlphaFoldDB" id="A0A240CD52"/>
<dbReference type="GO" id="GO:0022857">
    <property type="term" value="F:transmembrane transporter activity"/>
    <property type="evidence" value="ECO:0007669"/>
    <property type="project" value="UniProtKB-UniRule"/>
</dbReference>
<keyword evidence="7 9" id="KW-0472">Membrane</keyword>
<dbReference type="STRING" id="1411141.GCA_001590885_02397"/>
<keyword evidence="4 9" id="KW-0997">Cell inner membrane</keyword>
<evidence type="ECO:0000256" key="1">
    <source>
        <dbReference type="ARBA" id="ARBA00004429"/>
    </source>
</evidence>
<comment type="subunit">
    <text evidence="9">The complex comprises the extracytoplasmic solute receptor protein and the two transmembrane proteins.</text>
</comment>
<dbReference type="OrthoDB" id="4964541at2"/>
<dbReference type="PANTHER" id="PTHR35011">
    <property type="entry name" value="2,3-DIKETO-L-GULONATE TRAP TRANSPORTER SMALL PERMEASE PROTEIN YIAM"/>
    <property type="match status" value="1"/>
</dbReference>
<dbReference type="GeneID" id="75029332"/>
<feature type="transmembrane region" description="Helical" evidence="9">
    <location>
        <begin position="93"/>
        <end position="113"/>
    </location>
</feature>
<keyword evidence="3" id="KW-1003">Cell membrane</keyword>
<dbReference type="InterPro" id="IPR055348">
    <property type="entry name" value="DctQ"/>
</dbReference>
<dbReference type="RefSeq" id="WP_095099263.1">
    <property type="nucleotide sequence ID" value="NZ_CABITV010000005.1"/>
</dbReference>
<feature type="transmembrane region" description="Helical" evidence="9">
    <location>
        <begin position="133"/>
        <end position="154"/>
    </location>
</feature>
<sequence length="169" mass="18650">MSRLYSGTMDLLYLLSMLIAGLALLIMVIIIPIGIFARYALNSALSWPEPVAIICMVIFTFIGASVGLRAGAHICVSMVTDRLPPGGQRLFRLLSDLLMCATCLLIFFASYSLCRDMWQQPLASLPAVTYGETYLPIPIGAVITLLFVIERMVWGEQTHRPLVMLGNTH</sequence>
<evidence type="ECO:0000256" key="6">
    <source>
        <dbReference type="ARBA" id="ARBA00022989"/>
    </source>
</evidence>
<evidence type="ECO:0000256" key="9">
    <source>
        <dbReference type="RuleBase" id="RU369079"/>
    </source>
</evidence>
<feature type="domain" description="Tripartite ATP-independent periplasmic transporters DctQ component" evidence="10">
    <location>
        <begin position="27"/>
        <end position="153"/>
    </location>
</feature>
<name>A0A240CD52_SERFI</name>
<dbReference type="Pfam" id="PF04290">
    <property type="entry name" value="DctQ"/>
    <property type="match status" value="1"/>
</dbReference>
<evidence type="ECO:0000313" key="12">
    <source>
        <dbReference type="Proteomes" id="UP000215134"/>
    </source>
</evidence>
<dbReference type="GO" id="GO:0015740">
    <property type="term" value="P:C4-dicarboxylate transport"/>
    <property type="evidence" value="ECO:0007669"/>
    <property type="project" value="TreeGrafter"/>
</dbReference>
<evidence type="ECO:0000256" key="2">
    <source>
        <dbReference type="ARBA" id="ARBA00022448"/>
    </source>
</evidence>
<organism evidence="11 12">
    <name type="scientific">Serratia ficaria</name>
    <dbReference type="NCBI Taxonomy" id="61651"/>
    <lineage>
        <taxon>Bacteria</taxon>
        <taxon>Pseudomonadati</taxon>
        <taxon>Pseudomonadota</taxon>
        <taxon>Gammaproteobacteria</taxon>
        <taxon>Enterobacterales</taxon>
        <taxon>Yersiniaceae</taxon>
        <taxon>Serratia</taxon>
    </lineage>
</organism>
<proteinExistence type="inferred from homology"/>
<evidence type="ECO:0000256" key="3">
    <source>
        <dbReference type="ARBA" id="ARBA00022475"/>
    </source>
</evidence>
<protein>
    <recommendedName>
        <fullName evidence="9">TRAP transporter small permease protein</fullName>
    </recommendedName>
</protein>
<dbReference type="KEGG" id="sfj:SAMEA4384070_4210"/>